<sequence>MYKVDDYRPDEIEFTVESNQVPKVLGEFESDEDARVFMAQNLLSLQTNLNAKRFMDHREIEGLRDEYGNELENELPKLKENHLKKANEAEEAKKLEKEAKEMVNASRNKIEQLAIEVNDRTTDIELDSENTWQVVYNSKLYYYTFIDGKIQLAHVQDIPSYQENDLISSSQKNEKFFENLNKQEKAVNE</sequence>
<organism evidence="2 3">
    <name type="scientific">Aquimarina intermedia</name>
    <dbReference type="NCBI Taxonomy" id="350814"/>
    <lineage>
        <taxon>Bacteria</taxon>
        <taxon>Pseudomonadati</taxon>
        <taxon>Bacteroidota</taxon>
        <taxon>Flavobacteriia</taxon>
        <taxon>Flavobacteriales</taxon>
        <taxon>Flavobacteriaceae</taxon>
        <taxon>Aquimarina</taxon>
    </lineage>
</organism>
<feature type="coiled-coil region" evidence="1">
    <location>
        <begin position="78"/>
        <end position="116"/>
    </location>
</feature>
<dbReference type="AlphaFoldDB" id="A0A5S5C0M4"/>
<dbReference type="EMBL" id="VNHU01000009">
    <property type="protein sequence ID" value="TYP71513.1"/>
    <property type="molecule type" value="Genomic_DNA"/>
</dbReference>
<reference evidence="2 3" key="1">
    <citation type="submission" date="2019-07" db="EMBL/GenBank/DDBJ databases">
        <title>Genomic Encyclopedia of Archaeal and Bacterial Type Strains, Phase II (KMG-II): from individual species to whole genera.</title>
        <authorList>
            <person name="Goeker M."/>
        </authorList>
    </citation>
    <scope>NUCLEOTIDE SEQUENCE [LARGE SCALE GENOMIC DNA]</scope>
    <source>
        <strain evidence="2 3">DSM 17527</strain>
    </source>
</reference>
<protein>
    <submittedName>
        <fullName evidence="2">Uncharacterized protein</fullName>
    </submittedName>
</protein>
<name>A0A5S5C0M4_9FLAO</name>
<keyword evidence="1" id="KW-0175">Coiled coil</keyword>
<evidence type="ECO:0000313" key="3">
    <source>
        <dbReference type="Proteomes" id="UP000324376"/>
    </source>
</evidence>
<keyword evidence="3" id="KW-1185">Reference proteome</keyword>
<proteinExistence type="predicted"/>
<dbReference type="RefSeq" id="WP_148783407.1">
    <property type="nucleotide sequence ID" value="NZ_VNHU01000009.1"/>
</dbReference>
<dbReference type="OrthoDB" id="1443663at2"/>
<accession>A0A5S5C0M4</accession>
<gene>
    <name evidence="2" type="ORF">BD809_10995</name>
</gene>
<comment type="caution">
    <text evidence="2">The sequence shown here is derived from an EMBL/GenBank/DDBJ whole genome shotgun (WGS) entry which is preliminary data.</text>
</comment>
<dbReference type="Proteomes" id="UP000324376">
    <property type="component" value="Unassembled WGS sequence"/>
</dbReference>
<evidence type="ECO:0000313" key="2">
    <source>
        <dbReference type="EMBL" id="TYP71513.1"/>
    </source>
</evidence>
<evidence type="ECO:0000256" key="1">
    <source>
        <dbReference type="SAM" id="Coils"/>
    </source>
</evidence>